<reference evidence="1 2" key="1">
    <citation type="submission" date="2009-02" db="EMBL/GenBank/DDBJ databases">
        <title>Draft genome sequence of Bifidobacterium pseudocatenulatum (DSM 20438).</title>
        <authorList>
            <person name="Sudarsanam P."/>
            <person name="Ley R."/>
            <person name="Guruge J."/>
            <person name="Turnbaugh P.J."/>
            <person name="Mahowald M."/>
            <person name="Liep D."/>
            <person name="Gordon J."/>
        </authorList>
    </citation>
    <scope>NUCLEOTIDE SEQUENCE [LARGE SCALE GENOMIC DNA]</scope>
    <source>
        <strain evidence="1 2">DSM 20438</strain>
    </source>
</reference>
<comment type="caution">
    <text evidence="1">The sequence shown here is derived from an EMBL/GenBank/DDBJ whole genome shotgun (WGS) entry which is preliminary data.</text>
</comment>
<name>C0BRE6_BIFPS</name>
<dbReference type="EMBL" id="ABXX02000002">
    <property type="protein sequence ID" value="EEG71241.1"/>
    <property type="molecule type" value="Genomic_DNA"/>
</dbReference>
<evidence type="ECO:0000313" key="2">
    <source>
        <dbReference type="Proteomes" id="UP000003875"/>
    </source>
</evidence>
<dbReference type="AlphaFoldDB" id="C0BRE6"/>
<protein>
    <submittedName>
        <fullName evidence="1">Uncharacterized protein</fullName>
    </submittedName>
</protein>
<dbReference type="Proteomes" id="UP000003875">
    <property type="component" value="Unassembled WGS sequence"/>
</dbReference>
<reference evidence="1 2" key="2">
    <citation type="submission" date="2009-02" db="EMBL/GenBank/DDBJ databases">
        <authorList>
            <person name="Fulton L."/>
            <person name="Clifton S."/>
            <person name="Fulton B."/>
            <person name="Xu J."/>
            <person name="Minx P."/>
            <person name="Pepin K.H."/>
            <person name="Johnson M."/>
            <person name="Bhonagiri V."/>
            <person name="Nash W.E."/>
            <person name="Mardis E.R."/>
            <person name="Wilson R.K."/>
        </authorList>
    </citation>
    <scope>NUCLEOTIDE SEQUENCE [LARGE SCALE GENOMIC DNA]</scope>
    <source>
        <strain evidence="1 2">DSM 20438</strain>
    </source>
</reference>
<evidence type="ECO:0000313" key="1">
    <source>
        <dbReference type="EMBL" id="EEG71241.1"/>
    </source>
</evidence>
<sequence length="45" mass="4870">MVRSYFLLSFLNANSDSRIVRGTSRVGMPYLCCAAVCSARVGEAP</sequence>
<accession>C0BRE6</accession>
<proteinExistence type="predicted"/>
<organism evidence="1 2">
    <name type="scientific">Bifidobacterium pseudocatenulatum DSM 20438 = JCM 1200 = LMG 10505</name>
    <dbReference type="NCBI Taxonomy" id="547043"/>
    <lineage>
        <taxon>Bacteria</taxon>
        <taxon>Bacillati</taxon>
        <taxon>Actinomycetota</taxon>
        <taxon>Actinomycetes</taxon>
        <taxon>Bifidobacteriales</taxon>
        <taxon>Bifidobacteriaceae</taxon>
        <taxon>Bifidobacterium</taxon>
    </lineage>
</organism>
<gene>
    <name evidence="1" type="ORF">BIFPSEUDO_03211</name>
</gene>